<dbReference type="Pfam" id="PF00361">
    <property type="entry name" value="Proton_antipo_M"/>
    <property type="match status" value="1"/>
</dbReference>
<dbReference type="KEGG" id="mrob:HH214_05110"/>
<dbReference type="InterPro" id="IPR001750">
    <property type="entry name" value="ND/Mrp_TM"/>
</dbReference>
<sequence>MITLIIIALLPGIVWALGKFNLTHLLMPFTTAGLLLALCTAICGWNKSAEPIYHNAIYFDNFSIAFSGLAIVTTVLVLVLIRTYIDKAECSTNQQYLSILLVLAGNVVLVSFYSVITLFAGLFIVLLGLYLQLARSSEKADNTIIKYGPASIAVVGVLLVGGGLLIYVTTGSWALTGIRDWSIAHPHDNSFSFHAGVILLMIALSLISVTPWQLFKTKNDRTQLSNITLFFVSLLIKVSSVIAFLRLFSISFALITEFWIPVLSVIIIVILIAGNWGAWYQSDFPRMLIFSGVTHTGYLLLGIAALGSGSGSAVFLYVTAYVMASLIAVGTGLLLQQSGGISLIESFNGLGRRNPFLAMVLSVALFSLAGIPLTAGFMGKFLMFSGALSRDQFGLVVTAVLSSAVGIYYYFKVIAAMYLRSAERADIAISAYNQWVLGFAALVIIAIGIYPTILLDFTYSI</sequence>
<feature type="transmembrane region" description="Helical" evidence="6">
    <location>
        <begin position="57"/>
        <end position="81"/>
    </location>
</feature>
<organism evidence="8 9">
    <name type="scientific">Mucilaginibacter robiniae</name>
    <dbReference type="NCBI Taxonomy" id="2728022"/>
    <lineage>
        <taxon>Bacteria</taxon>
        <taxon>Pseudomonadati</taxon>
        <taxon>Bacteroidota</taxon>
        <taxon>Sphingobacteriia</taxon>
        <taxon>Sphingobacteriales</taxon>
        <taxon>Sphingobacteriaceae</taxon>
        <taxon>Mucilaginibacter</taxon>
    </lineage>
</organism>
<dbReference type="GO" id="GO:0012505">
    <property type="term" value="C:endomembrane system"/>
    <property type="evidence" value="ECO:0007669"/>
    <property type="project" value="UniProtKB-SubCell"/>
</dbReference>
<dbReference type="GO" id="GO:0016020">
    <property type="term" value="C:membrane"/>
    <property type="evidence" value="ECO:0007669"/>
    <property type="project" value="UniProtKB-SubCell"/>
</dbReference>
<evidence type="ECO:0000256" key="4">
    <source>
        <dbReference type="ARBA" id="ARBA00023136"/>
    </source>
</evidence>
<feature type="transmembrane region" description="Helical" evidence="6">
    <location>
        <begin position="101"/>
        <end position="131"/>
    </location>
</feature>
<feature type="domain" description="NADH:quinone oxidoreductase/Mrp antiporter transmembrane" evidence="7">
    <location>
        <begin position="114"/>
        <end position="404"/>
    </location>
</feature>
<keyword evidence="9" id="KW-1185">Reference proteome</keyword>
<feature type="transmembrane region" description="Helical" evidence="6">
    <location>
        <begin position="432"/>
        <end position="453"/>
    </location>
</feature>
<feature type="transmembrane region" description="Helical" evidence="6">
    <location>
        <begin position="195"/>
        <end position="215"/>
    </location>
</feature>
<feature type="transmembrane region" description="Helical" evidence="6">
    <location>
        <begin position="227"/>
        <end position="252"/>
    </location>
</feature>
<dbReference type="AlphaFoldDB" id="A0A7L5E171"/>
<name>A0A7L5E171_9SPHI</name>
<keyword evidence="4 6" id="KW-0472">Membrane</keyword>
<feature type="transmembrane region" description="Helical" evidence="6">
    <location>
        <begin position="26"/>
        <end position="45"/>
    </location>
</feature>
<evidence type="ECO:0000259" key="7">
    <source>
        <dbReference type="Pfam" id="PF00361"/>
    </source>
</evidence>
<keyword evidence="3 6" id="KW-1133">Transmembrane helix</keyword>
<proteinExistence type="predicted"/>
<feature type="transmembrane region" description="Helical" evidence="6">
    <location>
        <begin position="152"/>
        <end position="175"/>
    </location>
</feature>
<evidence type="ECO:0000256" key="2">
    <source>
        <dbReference type="ARBA" id="ARBA00022692"/>
    </source>
</evidence>
<accession>A0A7L5E171</accession>
<evidence type="ECO:0000313" key="8">
    <source>
        <dbReference type="EMBL" id="QJD95294.1"/>
    </source>
</evidence>
<feature type="transmembrane region" description="Helical" evidence="6">
    <location>
        <begin position="393"/>
        <end position="411"/>
    </location>
</feature>
<evidence type="ECO:0000256" key="1">
    <source>
        <dbReference type="ARBA" id="ARBA00004127"/>
    </source>
</evidence>
<keyword evidence="2 5" id="KW-0812">Transmembrane</keyword>
<dbReference type="Proteomes" id="UP000503278">
    <property type="component" value="Chromosome"/>
</dbReference>
<feature type="transmembrane region" description="Helical" evidence="6">
    <location>
        <begin position="356"/>
        <end position="373"/>
    </location>
</feature>
<comment type="subcellular location">
    <subcellularLocation>
        <location evidence="1">Endomembrane system</location>
        <topology evidence="1">Multi-pass membrane protein</topology>
    </subcellularLocation>
    <subcellularLocation>
        <location evidence="5">Membrane</location>
        <topology evidence="5">Multi-pass membrane protein</topology>
    </subcellularLocation>
</comment>
<protein>
    <submittedName>
        <fullName evidence="8">NADH-quinone oxidoreductase subunit N</fullName>
    </submittedName>
</protein>
<feature type="transmembrane region" description="Helical" evidence="6">
    <location>
        <begin position="287"/>
        <end position="308"/>
    </location>
</feature>
<evidence type="ECO:0000313" key="9">
    <source>
        <dbReference type="Proteomes" id="UP000503278"/>
    </source>
</evidence>
<dbReference type="EMBL" id="CP051682">
    <property type="protein sequence ID" value="QJD95294.1"/>
    <property type="molecule type" value="Genomic_DNA"/>
</dbReference>
<evidence type="ECO:0000256" key="3">
    <source>
        <dbReference type="ARBA" id="ARBA00022989"/>
    </source>
</evidence>
<evidence type="ECO:0000256" key="6">
    <source>
        <dbReference type="SAM" id="Phobius"/>
    </source>
</evidence>
<feature type="transmembrane region" description="Helical" evidence="6">
    <location>
        <begin position="258"/>
        <end position="280"/>
    </location>
</feature>
<reference evidence="8 9" key="1">
    <citation type="submission" date="2020-04" db="EMBL/GenBank/DDBJ databases">
        <title>Genome sequencing of novel species.</title>
        <authorList>
            <person name="Heo J."/>
            <person name="Kim S.-J."/>
            <person name="Kim J.-S."/>
            <person name="Hong S.-B."/>
            <person name="Kwon S.-W."/>
        </authorList>
    </citation>
    <scope>NUCLEOTIDE SEQUENCE [LARGE SCALE GENOMIC DNA]</scope>
    <source>
        <strain evidence="8 9">F39-2</strain>
    </source>
</reference>
<dbReference type="RefSeq" id="WP_169606311.1">
    <property type="nucleotide sequence ID" value="NZ_CP051682.1"/>
</dbReference>
<evidence type="ECO:0000256" key="5">
    <source>
        <dbReference type="RuleBase" id="RU000320"/>
    </source>
</evidence>
<feature type="transmembrane region" description="Helical" evidence="6">
    <location>
        <begin position="314"/>
        <end position="335"/>
    </location>
</feature>
<gene>
    <name evidence="8" type="ORF">HH214_05110</name>
</gene>
<dbReference type="PANTHER" id="PTHR22773">
    <property type="entry name" value="NADH DEHYDROGENASE"/>
    <property type="match status" value="1"/>
</dbReference>